<evidence type="ECO:0000313" key="2">
    <source>
        <dbReference type="WBParaSite" id="PS1159_v2.g22943.t1"/>
    </source>
</evidence>
<accession>A0AC35G0N5</accession>
<sequence>MLSFASTISATAFHYRNIQNKPSTLLKAIKIINERNSKFINSLQILQSKHFEPKIQSSKNYTISFKDFVKNKNPEFQCLICYQNFPINEGFKCSPISNSVNVLKHLICVTCLKGYSHNSCFEGIVGYGGLGLKCVEPDCNNVILLSEFEKYINEEDYLPLQNRLQEQCIIDAGLADLVTCSECGLKSCVDNLLTFFTCNCGRKQCRNCPRIYDEIHEEKTCQEMDFRELPTNSLETKMSEIIIRKCHQCNLAFVKNGGCNKMKCSRCSATQCYICREPNINYNHFCNCNLNELGHGRCEECGKTCRNTEIPEELDEIALQEIQNQYNH</sequence>
<name>A0AC35G0N5_9BILA</name>
<reference evidence="2" key="1">
    <citation type="submission" date="2022-11" db="UniProtKB">
        <authorList>
            <consortium name="WormBaseParasite"/>
        </authorList>
    </citation>
    <scope>IDENTIFICATION</scope>
</reference>
<organism evidence="1 2">
    <name type="scientific">Panagrolaimus sp. PS1159</name>
    <dbReference type="NCBI Taxonomy" id="55785"/>
    <lineage>
        <taxon>Eukaryota</taxon>
        <taxon>Metazoa</taxon>
        <taxon>Ecdysozoa</taxon>
        <taxon>Nematoda</taxon>
        <taxon>Chromadorea</taxon>
        <taxon>Rhabditida</taxon>
        <taxon>Tylenchina</taxon>
        <taxon>Panagrolaimomorpha</taxon>
        <taxon>Panagrolaimoidea</taxon>
        <taxon>Panagrolaimidae</taxon>
        <taxon>Panagrolaimus</taxon>
    </lineage>
</organism>
<protein>
    <submittedName>
        <fullName evidence="2">RING-type domain-containing protein</fullName>
    </submittedName>
</protein>
<evidence type="ECO:0000313" key="1">
    <source>
        <dbReference type="Proteomes" id="UP000887580"/>
    </source>
</evidence>
<dbReference type="WBParaSite" id="PS1159_v2.g22943.t1">
    <property type="protein sequence ID" value="PS1159_v2.g22943.t1"/>
    <property type="gene ID" value="PS1159_v2.g22943"/>
</dbReference>
<dbReference type="Proteomes" id="UP000887580">
    <property type="component" value="Unplaced"/>
</dbReference>
<proteinExistence type="predicted"/>